<accession>A0A8S9S5C4</accession>
<evidence type="ECO:0000313" key="2">
    <source>
        <dbReference type="EMBL" id="KAF3587442.1"/>
    </source>
</evidence>
<protein>
    <submittedName>
        <fullName evidence="2">Uncharacterized protein</fullName>
    </submittedName>
</protein>
<comment type="caution">
    <text evidence="2">The sequence shown here is derived from an EMBL/GenBank/DDBJ whole genome shotgun (WGS) entry which is preliminary data.</text>
</comment>
<reference evidence="2" key="1">
    <citation type="submission" date="2019-12" db="EMBL/GenBank/DDBJ databases">
        <title>Genome sequencing and annotation of Brassica cretica.</title>
        <authorList>
            <person name="Studholme D.J."/>
            <person name="Sarris P."/>
        </authorList>
    </citation>
    <scope>NUCLEOTIDE SEQUENCE</scope>
    <source>
        <strain evidence="2">PFS-109/04</strain>
        <tissue evidence="2">Leaf</tissue>
    </source>
</reference>
<dbReference type="AlphaFoldDB" id="A0A8S9S5C4"/>
<evidence type="ECO:0000256" key="1">
    <source>
        <dbReference type="SAM" id="MobiDB-lite"/>
    </source>
</evidence>
<dbReference type="Proteomes" id="UP000712600">
    <property type="component" value="Unassembled WGS sequence"/>
</dbReference>
<evidence type="ECO:0000313" key="3">
    <source>
        <dbReference type="Proteomes" id="UP000712600"/>
    </source>
</evidence>
<dbReference type="EMBL" id="QGKX02000088">
    <property type="protein sequence ID" value="KAF3587442.1"/>
    <property type="molecule type" value="Genomic_DNA"/>
</dbReference>
<name>A0A8S9S5C4_BRACR</name>
<proteinExistence type="predicted"/>
<sequence>MSEIDVVTIAADGNHATSDEIPLSCSSQEVVGCSASRELSTSKRMVNAGKLQNWPQVMGSTSEAVVCCSPIEKHGDDSEPYASGRTNVSKS</sequence>
<organism evidence="2 3">
    <name type="scientific">Brassica cretica</name>
    <name type="common">Mustard</name>
    <dbReference type="NCBI Taxonomy" id="69181"/>
    <lineage>
        <taxon>Eukaryota</taxon>
        <taxon>Viridiplantae</taxon>
        <taxon>Streptophyta</taxon>
        <taxon>Embryophyta</taxon>
        <taxon>Tracheophyta</taxon>
        <taxon>Spermatophyta</taxon>
        <taxon>Magnoliopsida</taxon>
        <taxon>eudicotyledons</taxon>
        <taxon>Gunneridae</taxon>
        <taxon>Pentapetalae</taxon>
        <taxon>rosids</taxon>
        <taxon>malvids</taxon>
        <taxon>Brassicales</taxon>
        <taxon>Brassicaceae</taxon>
        <taxon>Brassiceae</taxon>
        <taxon>Brassica</taxon>
    </lineage>
</organism>
<feature type="region of interest" description="Disordered" evidence="1">
    <location>
        <begin position="72"/>
        <end position="91"/>
    </location>
</feature>
<gene>
    <name evidence="2" type="ORF">F2Q69_00027664</name>
</gene>